<dbReference type="AlphaFoldDB" id="A0ABD1LYR3"/>
<evidence type="ECO:0000313" key="3">
    <source>
        <dbReference type="Proteomes" id="UP001603857"/>
    </source>
</evidence>
<feature type="compositionally biased region" description="Basic and acidic residues" evidence="1">
    <location>
        <begin position="54"/>
        <end position="68"/>
    </location>
</feature>
<organism evidence="2 3">
    <name type="scientific">Flemingia macrophylla</name>
    <dbReference type="NCBI Taxonomy" id="520843"/>
    <lineage>
        <taxon>Eukaryota</taxon>
        <taxon>Viridiplantae</taxon>
        <taxon>Streptophyta</taxon>
        <taxon>Embryophyta</taxon>
        <taxon>Tracheophyta</taxon>
        <taxon>Spermatophyta</taxon>
        <taxon>Magnoliopsida</taxon>
        <taxon>eudicotyledons</taxon>
        <taxon>Gunneridae</taxon>
        <taxon>Pentapetalae</taxon>
        <taxon>rosids</taxon>
        <taxon>fabids</taxon>
        <taxon>Fabales</taxon>
        <taxon>Fabaceae</taxon>
        <taxon>Papilionoideae</taxon>
        <taxon>50 kb inversion clade</taxon>
        <taxon>NPAAA clade</taxon>
        <taxon>indigoferoid/millettioid clade</taxon>
        <taxon>Phaseoleae</taxon>
        <taxon>Flemingia</taxon>
    </lineage>
</organism>
<protein>
    <submittedName>
        <fullName evidence="2">Uncharacterized protein</fullName>
    </submittedName>
</protein>
<accession>A0ABD1LYR3</accession>
<reference evidence="2 3" key="1">
    <citation type="submission" date="2024-08" db="EMBL/GenBank/DDBJ databases">
        <title>Insights into the chromosomal genome structure of Flemingia macrophylla.</title>
        <authorList>
            <person name="Ding Y."/>
            <person name="Zhao Y."/>
            <person name="Bi W."/>
            <person name="Wu M."/>
            <person name="Zhao G."/>
            <person name="Gong Y."/>
            <person name="Li W."/>
            <person name="Zhang P."/>
        </authorList>
    </citation>
    <scope>NUCLEOTIDE SEQUENCE [LARGE SCALE GENOMIC DNA]</scope>
    <source>
        <strain evidence="2">DYQJB</strain>
        <tissue evidence="2">Leaf</tissue>
    </source>
</reference>
<evidence type="ECO:0000313" key="2">
    <source>
        <dbReference type="EMBL" id="KAL2328644.1"/>
    </source>
</evidence>
<evidence type="ECO:0000256" key="1">
    <source>
        <dbReference type="SAM" id="MobiDB-lite"/>
    </source>
</evidence>
<name>A0ABD1LYR3_9FABA</name>
<feature type="region of interest" description="Disordered" evidence="1">
    <location>
        <begin position="54"/>
        <end position="95"/>
    </location>
</feature>
<proteinExistence type="predicted"/>
<comment type="caution">
    <text evidence="2">The sequence shown here is derived from an EMBL/GenBank/DDBJ whole genome shotgun (WGS) entry which is preliminary data.</text>
</comment>
<keyword evidence="3" id="KW-1185">Reference proteome</keyword>
<dbReference type="EMBL" id="JBGMDY010000007">
    <property type="protein sequence ID" value="KAL2328644.1"/>
    <property type="molecule type" value="Genomic_DNA"/>
</dbReference>
<dbReference type="Proteomes" id="UP001603857">
    <property type="component" value="Unassembled WGS sequence"/>
</dbReference>
<gene>
    <name evidence="2" type="ORF">Fmac_022071</name>
</gene>
<sequence>MLWFVCMAKVLKFSSIENKKFEPLSACQSMVRVRVFLPDSPLLKTLRLKELTDDIKSQRMKQNSDKGQKKSNQKDFVGSDLGGSHVKEPGMMQRL</sequence>